<organism evidence="1">
    <name type="scientific">marine sediment metagenome</name>
    <dbReference type="NCBI Taxonomy" id="412755"/>
    <lineage>
        <taxon>unclassified sequences</taxon>
        <taxon>metagenomes</taxon>
        <taxon>ecological metagenomes</taxon>
    </lineage>
</organism>
<sequence>MKISIIGCGKIAGSHIMGIKKNVSEYELSLCDTIKFNAESIGEKENIKAIYTDVDELLAKERPDSFHLHRE</sequence>
<dbReference type="Gene3D" id="3.40.50.720">
    <property type="entry name" value="NAD(P)-binding Rossmann-like Domain"/>
    <property type="match status" value="1"/>
</dbReference>
<evidence type="ECO:0000313" key="1">
    <source>
        <dbReference type="EMBL" id="GAG69238.1"/>
    </source>
</evidence>
<accession>X1A928</accession>
<protein>
    <recommendedName>
        <fullName evidence="2">Gfo/Idh/MocA-like oxidoreductase N-terminal domain-containing protein</fullName>
    </recommendedName>
</protein>
<reference evidence="1" key="1">
    <citation type="journal article" date="2014" name="Front. Microbiol.">
        <title>High frequency of phylogenetically diverse reductive dehalogenase-homologous genes in deep subseafloor sedimentary metagenomes.</title>
        <authorList>
            <person name="Kawai M."/>
            <person name="Futagami T."/>
            <person name="Toyoda A."/>
            <person name="Takaki Y."/>
            <person name="Nishi S."/>
            <person name="Hori S."/>
            <person name="Arai W."/>
            <person name="Tsubouchi T."/>
            <person name="Morono Y."/>
            <person name="Uchiyama I."/>
            <person name="Ito T."/>
            <person name="Fujiyama A."/>
            <person name="Inagaki F."/>
            <person name="Takami H."/>
        </authorList>
    </citation>
    <scope>NUCLEOTIDE SEQUENCE</scope>
    <source>
        <strain evidence="1">Expedition CK06-06</strain>
    </source>
</reference>
<dbReference type="AlphaFoldDB" id="X1A928"/>
<dbReference type="InterPro" id="IPR036291">
    <property type="entry name" value="NAD(P)-bd_dom_sf"/>
</dbReference>
<gene>
    <name evidence="1" type="ORF">S01H4_18352</name>
</gene>
<comment type="caution">
    <text evidence="1">The sequence shown here is derived from an EMBL/GenBank/DDBJ whole genome shotgun (WGS) entry which is preliminary data.</text>
</comment>
<dbReference type="EMBL" id="BART01008130">
    <property type="protein sequence ID" value="GAG69238.1"/>
    <property type="molecule type" value="Genomic_DNA"/>
</dbReference>
<proteinExistence type="predicted"/>
<dbReference type="SUPFAM" id="SSF51735">
    <property type="entry name" value="NAD(P)-binding Rossmann-fold domains"/>
    <property type="match status" value="1"/>
</dbReference>
<evidence type="ECO:0008006" key="2">
    <source>
        <dbReference type="Google" id="ProtNLM"/>
    </source>
</evidence>
<name>X1A928_9ZZZZ</name>